<dbReference type="AlphaFoldDB" id="A0A976BCX6"/>
<proteinExistence type="predicted"/>
<organism evidence="1 2">
    <name type="scientific">Cupriavidus oxalaticus</name>
    <dbReference type="NCBI Taxonomy" id="96344"/>
    <lineage>
        <taxon>Bacteria</taxon>
        <taxon>Pseudomonadati</taxon>
        <taxon>Pseudomonadota</taxon>
        <taxon>Betaproteobacteria</taxon>
        <taxon>Burkholderiales</taxon>
        <taxon>Burkholderiaceae</taxon>
        <taxon>Cupriavidus</taxon>
    </lineage>
</organism>
<name>A0A976BCX6_9BURK</name>
<gene>
    <name evidence="1" type="ORF">CO2235_210033</name>
</gene>
<accession>A0A976BCX6</accession>
<comment type="caution">
    <text evidence="1">The sequence shown here is derived from an EMBL/GenBank/DDBJ whole genome shotgun (WGS) entry which is preliminary data.</text>
</comment>
<dbReference type="EMBL" id="OGUS01000122">
    <property type="protein sequence ID" value="SPC14720.1"/>
    <property type="molecule type" value="Genomic_DNA"/>
</dbReference>
<reference evidence="1 2" key="1">
    <citation type="submission" date="2018-01" db="EMBL/GenBank/DDBJ databases">
        <authorList>
            <person name="Clerissi C."/>
        </authorList>
    </citation>
    <scope>NUCLEOTIDE SEQUENCE [LARGE SCALE GENOMIC DNA]</scope>
    <source>
        <strain evidence="1">Cupriavidus oxalaticus LMG 2235</strain>
    </source>
</reference>
<dbReference type="Proteomes" id="UP000256862">
    <property type="component" value="Chromosome CO2235"/>
</dbReference>
<sequence>MRRFFSRCPRGGDSLAYDTQRTLSVQRHGCMNYLRVRRNRQIGVIPVTGVFPIMVRRYILHIRDRCFAFEMKRLIN</sequence>
<protein>
    <submittedName>
        <fullName evidence="1">Uncharacterized protein</fullName>
    </submittedName>
</protein>
<evidence type="ECO:0000313" key="2">
    <source>
        <dbReference type="Proteomes" id="UP000256862"/>
    </source>
</evidence>
<evidence type="ECO:0000313" key="1">
    <source>
        <dbReference type="EMBL" id="SPC14720.1"/>
    </source>
</evidence>